<feature type="signal peptide" evidence="3">
    <location>
        <begin position="1"/>
        <end position="29"/>
    </location>
</feature>
<sequence length="209" mass="22723">MRLKMKRLRGFVCVSLILALLALPGMAFAEERGCTVTIPTYVEVTGTSSLTDAEFEVVLAGLDTEEPMPEKSSGTVKGSGQVVLGPMTYTVPGDYHYRISQKVGNAEGYTYDTAVYTVTVRVVNGEDGGLNAEVWAVKDGGSDKVEEILFSNAYKAPEDPKKPEEPNKPAAPQTGDQTHVRLFAALLALSVLVMILSGFRQSRKDRRFD</sequence>
<dbReference type="Proteomes" id="UP000295711">
    <property type="component" value="Unassembled WGS sequence"/>
</dbReference>
<evidence type="ECO:0000313" key="6">
    <source>
        <dbReference type="Proteomes" id="UP000295711"/>
    </source>
</evidence>
<feature type="region of interest" description="Disordered" evidence="1">
    <location>
        <begin position="154"/>
        <end position="175"/>
    </location>
</feature>
<dbReference type="Pfam" id="PF12892">
    <property type="entry name" value="FctA"/>
    <property type="match status" value="1"/>
</dbReference>
<organism evidence="5 6">
    <name type="scientific">Frisingicoccus caecimuris</name>
    <dbReference type="NCBI Taxonomy" id="1796636"/>
    <lineage>
        <taxon>Bacteria</taxon>
        <taxon>Bacillati</taxon>
        <taxon>Bacillota</taxon>
        <taxon>Clostridia</taxon>
        <taxon>Lachnospirales</taxon>
        <taxon>Lachnospiraceae</taxon>
        <taxon>Frisingicoccus</taxon>
    </lineage>
</organism>
<feature type="chain" id="PRO_5020972375" evidence="3">
    <location>
        <begin position="30"/>
        <end position="209"/>
    </location>
</feature>
<feature type="compositionally biased region" description="Basic and acidic residues" evidence="1">
    <location>
        <begin position="156"/>
        <end position="167"/>
    </location>
</feature>
<feature type="transmembrane region" description="Helical" evidence="2">
    <location>
        <begin position="182"/>
        <end position="199"/>
    </location>
</feature>
<feature type="domain" description="Streptococcal pilin isopeptide linkage" evidence="4">
    <location>
        <begin position="46"/>
        <end position="155"/>
    </location>
</feature>
<dbReference type="InterPro" id="IPR038174">
    <property type="entry name" value="Strep_pil_link_sf"/>
</dbReference>
<keyword evidence="2" id="KW-0812">Transmembrane</keyword>
<dbReference type="EMBL" id="SLXA01000007">
    <property type="protein sequence ID" value="TCO84447.1"/>
    <property type="molecule type" value="Genomic_DNA"/>
</dbReference>
<accession>A0A4R2LLS3</accession>
<name>A0A4R2LLS3_9FIRM</name>
<keyword evidence="3" id="KW-0732">Signal</keyword>
<protein>
    <submittedName>
        <fullName evidence="5">Pilin isopeptide linkage protein</fullName>
    </submittedName>
</protein>
<comment type="caution">
    <text evidence="5">The sequence shown here is derived from an EMBL/GenBank/DDBJ whole genome shotgun (WGS) entry which is preliminary data.</text>
</comment>
<keyword evidence="6" id="KW-1185">Reference proteome</keyword>
<evidence type="ECO:0000256" key="1">
    <source>
        <dbReference type="SAM" id="MobiDB-lite"/>
    </source>
</evidence>
<keyword evidence="2" id="KW-0472">Membrane</keyword>
<dbReference type="InterPro" id="IPR022464">
    <property type="entry name" value="Strep_pil_isopept_link"/>
</dbReference>
<dbReference type="RefSeq" id="WP_132091614.1">
    <property type="nucleotide sequence ID" value="NZ_JANKAQ010000006.1"/>
</dbReference>
<dbReference type="NCBIfam" id="TIGR03786">
    <property type="entry name" value="strep_pil_rpt"/>
    <property type="match status" value="1"/>
</dbReference>
<dbReference type="AlphaFoldDB" id="A0A4R2LLS3"/>
<reference evidence="5 6" key="1">
    <citation type="submission" date="2019-03" db="EMBL/GenBank/DDBJ databases">
        <title>Genomic Encyclopedia of Type Strains, Phase IV (KMG-IV): sequencing the most valuable type-strain genomes for metagenomic binning, comparative biology and taxonomic classification.</title>
        <authorList>
            <person name="Goeker M."/>
        </authorList>
    </citation>
    <scope>NUCLEOTIDE SEQUENCE [LARGE SCALE GENOMIC DNA]</scope>
    <source>
        <strain evidence="5 6">DSM 28559</strain>
    </source>
</reference>
<keyword evidence="2" id="KW-1133">Transmembrane helix</keyword>
<evidence type="ECO:0000259" key="4">
    <source>
        <dbReference type="Pfam" id="PF12892"/>
    </source>
</evidence>
<evidence type="ECO:0000313" key="5">
    <source>
        <dbReference type="EMBL" id="TCO84447.1"/>
    </source>
</evidence>
<evidence type="ECO:0000256" key="3">
    <source>
        <dbReference type="SAM" id="SignalP"/>
    </source>
</evidence>
<proteinExistence type="predicted"/>
<dbReference type="OrthoDB" id="1780003at2"/>
<dbReference type="Gene3D" id="2.60.40.3050">
    <property type="match status" value="1"/>
</dbReference>
<gene>
    <name evidence="5" type="ORF">EV212_10748</name>
</gene>
<evidence type="ECO:0000256" key="2">
    <source>
        <dbReference type="SAM" id="Phobius"/>
    </source>
</evidence>